<reference evidence="3" key="1">
    <citation type="submission" date="2016-03" db="EMBL/GenBank/DDBJ databases">
        <authorList>
            <person name="Ma C."/>
            <person name="Zhou S."/>
            <person name="Yang G."/>
        </authorList>
    </citation>
    <scope>NUCLEOTIDE SEQUENCE [LARGE SCALE GENOMIC DNA]</scope>
    <source>
        <strain evidence="3">SgZ-1</strain>
    </source>
</reference>
<feature type="signal peptide" evidence="1">
    <location>
        <begin position="1"/>
        <end position="36"/>
    </location>
</feature>
<name>A0A140ICT1_9RHOO</name>
<keyword evidence="1" id="KW-0732">Signal</keyword>
<organism evidence="2 3">
    <name type="scientific">Thauera humireducens</name>
    <dbReference type="NCBI Taxonomy" id="1134435"/>
    <lineage>
        <taxon>Bacteria</taxon>
        <taxon>Pseudomonadati</taxon>
        <taxon>Pseudomonadota</taxon>
        <taxon>Betaproteobacteria</taxon>
        <taxon>Rhodocyclales</taxon>
        <taxon>Zoogloeaceae</taxon>
        <taxon>Thauera</taxon>
    </lineage>
</organism>
<dbReference type="Proteomes" id="UP000036902">
    <property type="component" value="Chromosome"/>
</dbReference>
<dbReference type="KEGG" id="thu:AC731_000440"/>
<dbReference type="AlphaFoldDB" id="A0A140ICT1"/>
<sequence>MRTRPFANYQEPIMTTRTHFIAAALALGLAAAPALAETATMKVALADSAMQTQPLAVMLDQPTGGAFVYLPEEGWKFAGRNAAAGNVDAPVPGAGQPVSLFVDGPTGFVFSYAVDKGWTYAGRVGGAE</sequence>
<feature type="chain" id="PRO_5007302569" evidence="1">
    <location>
        <begin position="37"/>
        <end position="128"/>
    </location>
</feature>
<proteinExistence type="predicted"/>
<accession>A0A140ICT1</accession>
<gene>
    <name evidence="2" type="ORF">AC731_000440</name>
</gene>
<keyword evidence="3" id="KW-1185">Reference proteome</keyword>
<evidence type="ECO:0000313" key="3">
    <source>
        <dbReference type="Proteomes" id="UP000036902"/>
    </source>
</evidence>
<dbReference type="EMBL" id="CP014646">
    <property type="protein sequence ID" value="AMO35556.1"/>
    <property type="molecule type" value="Genomic_DNA"/>
</dbReference>
<evidence type="ECO:0000256" key="1">
    <source>
        <dbReference type="SAM" id="SignalP"/>
    </source>
</evidence>
<evidence type="ECO:0000313" key="2">
    <source>
        <dbReference type="EMBL" id="AMO35556.1"/>
    </source>
</evidence>
<protein>
    <submittedName>
        <fullName evidence="2">Uncharacterized protein</fullName>
    </submittedName>
</protein>